<comment type="similarity">
    <text evidence="1 7">Belongs to the TRAFAC class translation factor GTPase superfamily. Classic translation factor GTPase family. EF-G/EF-2 subfamily.</text>
</comment>
<dbReference type="eggNOG" id="COG0480">
    <property type="taxonomic scope" value="Bacteria"/>
</dbReference>
<name>A0A1I4A8Q0_HALDA</name>
<keyword evidence="7" id="KW-0963">Cytoplasm</keyword>
<evidence type="ECO:0000256" key="7">
    <source>
        <dbReference type="HAMAP-Rule" id="MF_00054"/>
    </source>
</evidence>
<dbReference type="GO" id="GO:0003746">
    <property type="term" value="F:translation elongation factor activity"/>
    <property type="evidence" value="ECO:0007669"/>
    <property type="project" value="UniProtKB-UniRule"/>
</dbReference>
<dbReference type="GO" id="GO:0003924">
    <property type="term" value="F:GTPase activity"/>
    <property type="evidence" value="ECO:0007669"/>
    <property type="project" value="InterPro"/>
</dbReference>
<dbReference type="CDD" id="cd01886">
    <property type="entry name" value="EF-G"/>
    <property type="match status" value="1"/>
</dbReference>
<feature type="binding site" evidence="7">
    <location>
        <begin position="17"/>
        <end position="24"/>
    </location>
    <ligand>
        <name>GTP</name>
        <dbReference type="ChEBI" id="CHEBI:37565"/>
    </ligand>
</feature>
<dbReference type="Gene3D" id="3.30.70.240">
    <property type="match status" value="1"/>
</dbReference>
<dbReference type="Pfam" id="PF14492">
    <property type="entry name" value="EFG_III"/>
    <property type="match status" value="1"/>
</dbReference>
<dbReference type="PANTHER" id="PTHR43261">
    <property type="entry name" value="TRANSLATION ELONGATION FACTOR G-RELATED"/>
    <property type="match status" value="1"/>
</dbReference>
<dbReference type="Pfam" id="PF00679">
    <property type="entry name" value="EFG_C"/>
    <property type="match status" value="1"/>
</dbReference>
<dbReference type="OrthoDB" id="9804431at2"/>
<keyword evidence="10" id="KW-1185">Reference proteome</keyword>
<dbReference type="NCBIfam" id="NF009379">
    <property type="entry name" value="PRK12740.1-3"/>
    <property type="match status" value="1"/>
</dbReference>
<dbReference type="GO" id="GO:0005525">
    <property type="term" value="F:GTP binding"/>
    <property type="evidence" value="ECO:0007669"/>
    <property type="project" value="UniProtKB-UniRule"/>
</dbReference>
<dbReference type="HAMAP" id="MF_00054_B">
    <property type="entry name" value="EF_G_EF_2_B"/>
    <property type="match status" value="1"/>
</dbReference>
<dbReference type="CDD" id="cd01434">
    <property type="entry name" value="EFG_mtEFG1_IV"/>
    <property type="match status" value="1"/>
</dbReference>
<dbReference type="SUPFAM" id="SSF54211">
    <property type="entry name" value="Ribosomal protein S5 domain 2-like"/>
    <property type="match status" value="1"/>
</dbReference>
<dbReference type="InterPro" id="IPR005225">
    <property type="entry name" value="Small_GTP-bd"/>
</dbReference>
<dbReference type="InterPro" id="IPR035649">
    <property type="entry name" value="EFG_V"/>
</dbReference>
<feature type="binding site" evidence="7">
    <location>
        <begin position="135"/>
        <end position="138"/>
    </location>
    <ligand>
        <name>GTP</name>
        <dbReference type="ChEBI" id="CHEBI:37565"/>
    </ligand>
</feature>
<dbReference type="AlphaFoldDB" id="A0A1I4A8Q0"/>
<dbReference type="GO" id="GO:0032790">
    <property type="term" value="P:ribosome disassembly"/>
    <property type="evidence" value="ECO:0007669"/>
    <property type="project" value="TreeGrafter"/>
</dbReference>
<evidence type="ECO:0000256" key="2">
    <source>
        <dbReference type="ARBA" id="ARBA00017872"/>
    </source>
</evidence>
<dbReference type="Gene3D" id="2.40.30.10">
    <property type="entry name" value="Translation factors"/>
    <property type="match status" value="1"/>
</dbReference>
<dbReference type="NCBIfam" id="NF009381">
    <property type="entry name" value="PRK12740.1-5"/>
    <property type="match status" value="1"/>
</dbReference>
<evidence type="ECO:0000256" key="3">
    <source>
        <dbReference type="ARBA" id="ARBA00022741"/>
    </source>
</evidence>
<proteinExistence type="inferred from homology"/>
<dbReference type="InterPro" id="IPR014721">
    <property type="entry name" value="Ribsml_uS5_D2-typ_fold_subgr"/>
</dbReference>
<dbReference type="InterPro" id="IPR047872">
    <property type="entry name" value="EFG_IV"/>
</dbReference>
<evidence type="ECO:0000256" key="6">
    <source>
        <dbReference type="ARBA" id="ARBA00023134"/>
    </source>
</evidence>
<dbReference type="FunFam" id="3.30.70.240:FF:000001">
    <property type="entry name" value="Elongation factor G"/>
    <property type="match status" value="1"/>
</dbReference>
<dbReference type="CDD" id="cd04088">
    <property type="entry name" value="EFG_mtEFG_II"/>
    <property type="match status" value="1"/>
</dbReference>
<dbReference type="InterPro" id="IPR000640">
    <property type="entry name" value="EFG_V-like"/>
</dbReference>
<dbReference type="InterPro" id="IPR041095">
    <property type="entry name" value="EFG_II"/>
</dbReference>
<dbReference type="SUPFAM" id="SSF52540">
    <property type="entry name" value="P-loop containing nucleoside triphosphate hydrolases"/>
    <property type="match status" value="1"/>
</dbReference>
<dbReference type="Proteomes" id="UP000183557">
    <property type="component" value="Unassembled WGS sequence"/>
</dbReference>
<dbReference type="NCBIfam" id="TIGR00231">
    <property type="entry name" value="small_GTP"/>
    <property type="match status" value="1"/>
</dbReference>
<accession>A0A1I4A8Q0</accession>
<evidence type="ECO:0000259" key="8">
    <source>
        <dbReference type="PROSITE" id="PS51722"/>
    </source>
</evidence>
<dbReference type="Gene3D" id="3.30.230.10">
    <property type="match status" value="1"/>
</dbReference>
<evidence type="ECO:0000313" key="9">
    <source>
        <dbReference type="EMBL" id="SFK52176.1"/>
    </source>
</evidence>
<evidence type="ECO:0000256" key="5">
    <source>
        <dbReference type="ARBA" id="ARBA00022917"/>
    </source>
</evidence>
<dbReference type="InterPro" id="IPR027417">
    <property type="entry name" value="P-loop_NTPase"/>
</dbReference>
<dbReference type="InterPro" id="IPR009022">
    <property type="entry name" value="EFG_III"/>
</dbReference>
<feature type="domain" description="Tr-type G" evidence="8">
    <location>
        <begin position="8"/>
        <end position="282"/>
    </location>
</feature>
<dbReference type="Gene3D" id="3.40.50.300">
    <property type="entry name" value="P-loop containing nucleotide triphosphate hydrolases"/>
    <property type="match status" value="1"/>
</dbReference>
<dbReference type="FunFam" id="3.40.50.300:FF:000029">
    <property type="entry name" value="Elongation factor G"/>
    <property type="match status" value="1"/>
</dbReference>
<dbReference type="InterPro" id="IPR005517">
    <property type="entry name" value="Transl_elong_EFG/EF2_IV"/>
</dbReference>
<keyword evidence="5 7" id="KW-0648">Protein biosynthesis</keyword>
<dbReference type="InterPro" id="IPR000795">
    <property type="entry name" value="T_Tr_GTP-bd_dom"/>
</dbReference>
<dbReference type="NCBIfam" id="TIGR00484">
    <property type="entry name" value="EF-G"/>
    <property type="match status" value="1"/>
</dbReference>
<dbReference type="EMBL" id="FOSB01000016">
    <property type="protein sequence ID" value="SFK52176.1"/>
    <property type="molecule type" value="Genomic_DNA"/>
</dbReference>
<organism evidence="9 10">
    <name type="scientific">Halobacillus dabanensis</name>
    <dbReference type="NCBI Taxonomy" id="240302"/>
    <lineage>
        <taxon>Bacteria</taxon>
        <taxon>Bacillati</taxon>
        <taxon>Bacillota</taxon>
        <taxon>Bacilli</taxon>
        <taxon>Bacillales</taxon>
        <taxon>Bacillaceae</taxon>
        <taxon>Halobacillus</taxon>
    </lineage>
</organism>
<keyword evidence="6 7" id="KW-0342">GTP-binding</keyword>
<protein>
    <recommendedName>
        <fullName evidence="2 7">Elongation factor G</fullName>
        <shortName evidence="7">EF-G</shortName>
    </recommendedName>
</protein>
<dbReference type="InterPro" id="IPR031157">
    <property type="entry name" value="G_TR_CS"/>
</dbReference>
<keyword evidence="3 7" id="KW-0547">Nucleotide-binding</keyword>
<feature type="binding site" evidence="7">
    <location>
        <begin position="81"/>
        <end position="85"/>
    </location>
    <ligand>
        <name>GTP</name>
        <dbReference type="ChEBI" id="CHEBI:37565"/>
    </ligand>
</feature>
<dbReference type="FunFam" id="3.30.230.10:FF:000003">
    <property type="entry name" value="Elongation factor G"/>
    <property type="match status" value="1"/>
</dbReference>
<dbReference type="PROSITE" id="PS00301">
    <property type="entry name" value="G_TR_1"/>
    <property type="match status" value="1"/>
</dbReference>
<evidence type="ECO:0000313" key="10">
    <source>
        <dbReference type="Proteomes" id="UP000183557"/>
    </source>
</evidence>
<dbReference type="Pfam" id="PF03764">
    <property type="entry name" value="EFG_IV"/>
    <property type="match status" value="1"/>
</dbReference>
<dbReference type="Gene3D" id="3.30.70.870">
    <property type="entry name" value="Elongation Factor G (Translational Gtpase), domain 3"/>
    <property type="match status" value="1"/>
</dbReference>
<dbReference type="InterPro" id="IPR020568">
    <property type="entry name" value="Ribosomal_Su5_D2-typ_SF"/>
</dbReference>
<dbReference type="RefSeq" id="WP_075038183.1">
    <property type="nucleotide sequence ID" value="NZ_FOSB01000016.1"/>
</dbReference>
<dbReference type="InterPro" id="IPR004161">
    <property type="entry name" value="EFTu-like_2"/>
</dbReference>
<dbReference type="CDD" id="cd03713">
    <property type="entry name" value="EFG_mtEFG_C"/>
    <property type="match status" value="1"/>
</dbReference>
<dbReference type="Pfam" id="PF00009">
    <property type="entry name" value="GTP_EFTU"/>
    <property type="match status" value="1"/>
</dbReference>
<dbReference type="SUPFAM" id="SSF50447">
    <property type="entry name" value="Translation proteins"/>
    <property type="match status" value="1"/>
</dbReference>
<dbReference type="FunFam" id="2.40.30.10:FF:000006">
    <property type="entry name" value="Elongation factor G"/>
    <property type="match status" value="1"/>
</dbReference>
<dbReference type="GO" id="GO:0005737">
    <property type="term" value="C:cytoplasm"/>
    <property type="evidence" value="ECO:0007669"/>
    <property type="project" value="UniProtKB-SubCell"/>
</dbReference>
<keyword evidence="4 7" id="KW-0251">Elongation factor</keyword>
<dbReference type="InterPro" id="IPR009000">
    <property type="entry name" value="Transl_B-barrel_sf"/>
</dbReference>
<dbReference type="Pfam" id="PF03144">
    <property type="entry name" value="GTP_EFTU_D2"/>
    <property type="match status" value="1"/>
</dbReference>
<dbReference type="NCBIfam" id="NF009891">
    <property type="entry name" value="PRK13351.1-1"/>
    <property type="match status" value="1"/>
</dbReference>
<dbReference type="PRINTS" id="PR00315">
    <property type="entry name" value="ELONGATNFCT"/>
</dbReference>
<dbReference type="InterPro" id="IPR035647">
    <property type="entry name" value="EFG_III/V"/>
</dbReference>
<comment type="function">
    <text evidence="7">Catalyzes the GTP-dependent ribosomal translocation step during translation elongation. During this step, the ribosome changes from the pre-translocational (PRE) to the post-translocational (POST) state as the newly formed A-site-bound peptidyl-tRNA and P-site-bound deacylated tRNA move to the P and E sites, respectively. Catalyzes the coordinated movement of the two tRNA molecules, the mRNA and conformational changes in the ribosome.</text>
</comment>
<dbReference type="STRING" id="240302.BN982_04047"/>
<sequence>MAREFSLEKTRNIGVMAHIDAGKTTATERILFYTGRIHKIGETHEGASQMDWMEQEQERGITITSAATTAQWKGHRINIIDTPGHVDFTVEVERSLRVLDGSVAVLDAQSGVEPQTETVWRQATTYGVPRIVFINKMDKIGADFIYSLGTLKERLGANAAAVQLPIGAEDEFEGIIDLVTMEAYYYMDDLGTRAEARPIPDEYKDQAEEYRGKLVEAVAELDEDLMMQYLEGEEITNEQLKTAIRTATLSVEFYPVFCGSAFKNKGVQLLIDGVIDYLPSPLDVPPIEGYVPQTEEAVTRKADDNEPFSALAFKVATDPYVGKLTFFRVYSGTLSAGSYVKNSTKDKRERVGRILQMHANSREEISTVYAGDIAGAVGLKDTGTGDTICDEKSLVILESMEFPEPVISVAIEPKSKADQDKMAIALGKLAEEDPTFQTETNIETGQTIIAGMGELHLDIIVDRLKREFKVEANIGAPQVAYRETFRASAQVEGKFVRQSGGRGQFGHVWVEFEPNEEGAGFEFVNKIVGGVVPREYIPSVEQGIKESLENGVLAGYPMVDIKATLYDGSYHDVDSNEMAFKVAASMALKEAKNKCKPVLLEPMMKVEVVIPEEYMGDIMGDVTSRRGRVEGMETRGNAQVVKAFVPLSEMFGYATALRSNTQGRGTYTMHFDHYEEVPKSISEEIIKKNAGE</sequence>
<gene>
    <name evidence="7" type="primary">fusA</name>
    <name evidence="9" type="ORF">SAMN04487936_11646</name>
</gene>
<dbReference type="FunFam" id="3.30.70.870:FF:000001">
    <property type="entry name" value="Elongation factor G"/>
    <property type="match status" value="1"/>
</dbReference>
<comment type="subcellular location">
    <subcellularLocation>
        <location evidence="7">Cytoplasm</location>
    </subcellularLocation>
</comment>
<evidence type="ECO:0000256" key="4">
    <source>
        <dbReference type="ARBA" id="ARBA00022768"/>
    </source>
</evidence>
<dbReference type="PROSITE" id="PS51722">
    <property type="entry name" value="G_TR_2"/>
    <property type="match status" value="1"/>
</dbReference>
<dbReference type="InterPro" id="IPR004540">
    <property type="entry name" value="Transl_elong_EFG/EF2"/>
</dbReference>
<dbReference type="SMART" id="SM00838">
    <property type="entry name" value="EFG_C"/>
    <property type="match status" value="1"/>
</dbReference>
<dbReference type="SMART" id="SM00889">
    <property type="entry name" value="EFG_IV"/>
    <property type="match status" value="1"/>
</dbReference>
<evidence type="ECO:0000256" key="1">
    <source>
        <dbReference type="ARBA" id="ARBA00005870"/>
    </source>
</evidence>
<dbReference type="PANTHER" id="PTHR43261:SF1">
    <property type="entry name" value="RIBOSOME-RELEASING FACTOR 2, MITOCHONDRIAL"/>
    <property type="match status" value="1"/>
</dbReference>
<reference evidence="10" key="1">
    <citation type="submission" date="2016-10" db="EMBL/GenBank/DDBJ databases">
        <authorList>
            <person name="Varghese N."/>
            <person name="Submissions S."/>
        </authorList>
    </citation>
    <scope>NUCLEOTIDE SEQUENCE [LARGE SCALE GENOMIC DNA]</scope>
    <source>
        <strain evidence="10">CGMCC 1.3704</strain>
    </source>
</reference>
<dbReference type="CDD" id="cd16262">
    <property type="entry name" value="EFG_III"/>
    <property type="match status" value="1"/>
</dbReference>
<dbReference type="SUPFAM" id="SSF54980">
    <property type="entry name" value="EF-G C-terminal domain-like"/>
    <property type="match status" value="2"/>
</dbReference>